<reference evidence="4 5" key="1">
    <citation type="journal article" date="2023" name="Commun. Biol.">
        <title>Genome analysis of Parmales, the sister group of diatoms, reveals the evolutionary specialization of diatoms from phago-mixotrophs to photoautotrophs.</title>
        <authorList>
            <person name="Ban H."/>
            <person name="Sato S."/>
            <person name="Yoshikawa S."/>
            <person name="Yamada K."/>
            <person name="Nakamura Y."/>
            <person name="Ichinomiya M."/>
            <person name="Sato N."/>
            <person name="Blanc-Mathieu R."/>
            <person name="Endo H."/>
            <person name="Kuwata A."/>
            <person name="Ogata H."/>
        </authorList>
    </citation>
    <scope>NUCLEOTIDE SEQUENCE [LARGE SCALE GENOMIC DNA]</scope>
</reference>
<organism evidence="4 5">
    <name type="scientific">Tetraparma gracilis</name>
    <dbReference type="NCBI Taxonomy" id="2962635"/>
    <lineage>
        <taxon>Eukaryota</taxon>
        <taxon>Sar</taxon>
        <taxon>Stramenopiles</taxon>
        <taxon>Ochrophyta</taxon>
        <taxon>Bolidophyceae</taxon>
        <taxon>Parmales</taxon>
        <taxon>Triparmaceae</taxon>
        <taxon>Tetraparma</taxon>
    </lineage>
</organism>
<comment type="caution">
    <text evidence="4">The sequence shown here is derived from an EMBL/GenBank/DDBJ whole genome shotgun (WGS) entry which is preliminary data.</text>
</comment>
<keyword evidence="1" id="KW-0677">Repeat</keyword>
<feature type="region of interest" description="Disordered" evidence="3">
    <location>
        <begin position="150"/>
        <end position="186"/>
    </location>
</feature>
<evidence type="ECO:0000313" key="5">
    <source>
        <dbReference type="Proteomes" id="UP001165060"/>
    </source>
</evidence>
<evidence type="ECO:0000256" key="1">
    <source>
        <dbReference type="ARBA" id="ARBA00022737"/>
    </source>
</evidence>
<keyword evidence="2" id="KW-0040">ANK repeat</keyword>
<dbReference type="EMBL" id="BRYB01001865">
    <property type="protein sequence ID" value="GMI35239.1"/>
    <property type="molecule type" value="Genomic_DNA"/>
</dbReference>
<keyword evidence="5" id="KW-1185">Reference proteome</keyword>
<dbReference type="Gene3D" id="1.25.40.20">
    <property type="entry name" value="Ankyrin repeat-containing domain"/>
    <property type="match status" value="1"/>
</dbReference>
<dbReference type="PANTHER" id="PTHR24171">
    <property type="entry name" value="ANKYRIN REPEAT DOMAIN-CONTAINING PROTEIN 39-RELATED"/>
    <property type="match status" value="1"/>
</dbReference>
<dbReference type="SUPFAM" id="SSF48403">
    <property type="entry name" value="Ankyrin repeat"/>
    <property type="match status" value="1"/>
</dbReference>
<gene>
    <name evidence="4" type="ORF">TeGR_g6201</name>
</gene>
<sequence>RTAQDLLDEDFRVACGAYVKNRAKPGVRVKFDVAEAKELLDAGAGLNSVDGDAWTSLHWAAAEDYVPVLKFLLKQEGLELDRQDKSDCTALWTAAYNGIYSTAMLLLFAGASLTPQGSALGTRTCTAETAARSQRHSTVANVIGAEAELRRADPERQGRLRRGEVEEGDFRTEVKDTVAAKNSGRK</sequence>
<dbReference type="Pfam" id="PF12796">
    <property type="entry name" value="Ank_2"/>
    <property type="match status" value="1"/>
</dbReference>
<protein>
    <submittedName>
        <fullName evidence="4">Uncharacterized protein</fullName>
    </submittedName>
</protein>
<accession>A0ABQ6MWW6</accession>
<dbReference type="Proteomes" id="UP001165060">
    <property type="component" value="Unassembled WGS sequence"/>
</dbReference>
<proteinExistence type="predicted"/>
<dbReference type="InterPro" id="IPR002110">
    <property type="entry name" value="Ankyrin_rpt"/>
</dbReference>
<name>A0ABQ6MWW6_9STRA</name>
<dbReference type="PANTHER" id="PTHR24171:SF8">
    <property type="entry name" value="BRCA1-ASSOCIATED RING DOMAIN PROTEIN 1"/>
    <property type="match status" value="1"/>
</dbReference>
<dbReference type="InterPro" id="IPR036770">
    <property type="entry name" value="Ankyrin_rpt-contain_sf"/>
</dbReference>
<evidence type="ECO:0000313" key="4">
    <source>
        <dbReference type="EMBL" id="GMI35239.1"/>
    </source>
</evidence>
<feature type="non-terminal residue" evidence="4">
    <location>
        <position position="1"/>
    </location>
</feature>
<feature type="compositionally biased region" description="Basic and acidic residues" evidence="3">
    <location>
        <begin position="150"/>
        <end position="178"/>
    </location>
</feature>
<evidence type="ECO:0000256" key="2">
    <source>
        <dbReference type="ARBA" id="ARBA00023043"/>
    </source>
</evidence>
<evidence type="ECO:0000256" key="3">
    <source>
        <dbReference type="SAM" id="MobiDB-lite"/>
    </source>
</evidence>